<proteinExistence type="predicted"/>
<name>A0AAN1XWY3_UNVUL</name>
<evidence type="ECO:0000313" key="3">
    <source>
        <dbReference type="Proteomes" id="UP001317532"/>
    </source>
</evidence>
<feature type="domain" description="HTH cro/C1-type" evidence="1">
    <location>
        <begin position="32"/>
        <end position="78"/>
    </location>
</feature>
<dbReference type="InterPro" id="IPR010982">
    <property type="entry name" value="Lambda_DNA-bd_dom_sf"/>
</dbReference>
<dbReference type="KEGG" id="vab:WPS_21790"/>
<dbReference type="PROSITE" id="PS50943">
    <property type="entry name" value="HTH_CROC1"/>
    <property type="match status" value="1"/>
</dbReference>
<dbReference type="SUPFAM" id="SSF47413">
    <property type="entry name" value="lambda repressor-like DNA-binding domains"/>
    <property type="match status" value="1"/>
</dbReference>
<dbReference type="InterPro" id="IPR001387">
    <property type="entry name" value="Cro/C1-type_HTH"/>
</dbReference>
<dbReference type="CDD" id="cd00093">
    <property type="entry name" value="HTH_XRE"/>
    <property type="match status" value="1"/>
</dbReference>
<dbReference type="SMART" id="SM00530">
    <property type="entry name" value="HTH_XRE"/>
    <property type="match status" value="1"/>
</dbReference>
<sequence length="293" mass="31330">MADLGIFLRAARARLGPQDVGLPAAGRRRVPGLRREEVAELIGVSEVWYARCEAGKARFSVRALHRLADALSLATAQRRELFALARPEIGIPVDKAAPCGDLASWRRLVRELTAASSAHDVIAAIVRNLHDGHDRERGVFGLVTESAPRRVAYVAASGLIAGIEGDVEREHHAGWDLALAARLSGCVDLALIATDEMRERCARTGQRSYLTATVESDGTCVGAFGFADRRIGPPCPTTLARVDAVQGLATLALRGARTRGDAAWRMAARPVPLLLLDRRAGADRGGARAGVSR</sequence>
<dbReference type="GO" id="GO:0003677">
    <property type="term" value="F:DNA binding"/>
    <property type="evidence" value="ECO:0007669"/>
    <property type="project" value="InterPro"/>
</dbReference>
<dbReference type="EMBL" id="AP025523">
    <property type="protein sequence ID" value="BDE06903.1"/>
    <property type="molecule type" value="Genomic_DNA"/>
</dbReference>
<dbReference type="Pfam" id="PF13560">
    <property type="entry name" value="HTH_31"/>
    <property type="match status" value="1"/>
</dbReference>
<gene>
    <name evidence="2" type="ORF">WPS_21790</name>
</gene>
<evidence type="ECO:0000313" key="2">
    <source>
        <dbReference type="EMBL" id="BDE06903.1"/>
    </source>
</evidence>
<dbReference type="PANTHER" id="PTHR35010">
    <property type="entry name" value="BLL4672 PROTEIN-RELATED"/>
    <property type="match status" value="1"/>
</dbReference>
<dbReference type="AlphaFoldDB" id="A0AAN1XWY3"/>
<accession>A0AAN1XWY3</accession>
<dbReference type="Proteomes" id="UP001317532">
    <property type="component" value="Chromosome"/>
</dbReference>
<keyword evidence="3" id="KW-1185">Reference proteome</keyword>
<protein>
    <recommendedName>
        <fullName evidence="1">HTH cro/C1-type domain-containing protein</fullName>
    </recommendedName>
</protein>
<evidence type="ECO:0000259" key="1">
    <source>
        <dbReference type="PROSITE" id="PS50943"/>
    </source>
</evidence>
<organism evidence="2 3">
    <name type="scientific">Vulcanimicrobium alpinum</name>
    <dbReference type="NCBI Taxonomy" id="3016050"/>
    <lineage>
        <taxon>Bacteria</taxon>
        <taxon>Bacillati</taxon>
        <taxon>Vulcanimicrobiota</taxon>
        <taxon>Vulcanimicrobiia</taxon>
        <taxon>Vulcanimicrobiales</taxon>
        <taxon>Vulcanimicrobiaceae</taxon>
        <taxon>Vulcanimicrobium</taxon>
    </lineage>
</organism>
<dbReference type="Gene3D" id="1.10.260.40">
    <property type="entry name" value="lambda repressor-like DNA-binding domains"/>
    <property type="match status" value="1"/>
</dbReference>
<reference evidence="2 3" key="1">
    <citation type="journal article" date="2022" name="ISME Commun">
        <title>Vulcanimicrobium alpinus gen. nov. sp. nov., the first cultivated representative of the candidate phylum 'Eremiobacterota', is a metabolically versatile aerobic anoxygenic phototroph.</title>
        <authorList>
            <person name="Yabe S."/>
            <person name="Muto K."/>
            <person name="Abe K."/>
            <person name="Yokota A."/>
            <person name="Staudigel H."/>
            <person name="Tebo B.M."/>
        </authorList>
    </citation>
    <scope>NUCLEOTIDE SEQUENCE [LARGE SCALE GENOMIC DNA]</scope>
    <source>
        <strain evidence="2 3">WC8-2</strain>
    </source>
</reference>